<dbReference type="EMBL" id="AP019620">
    <property type="protein sequence ID" value="BBJ46867.1"/>
    <property type="molecule type" value="Genomic_DNA"/>
</dbReference>
<feature type="domain" description="IspG TIM-barrel" evidence="3">
    <location>
        <begin position="27"/>
        <end position="76"/>
    </location>
</feature>
<dbReference type="PANTHER" id="PTHR30454">
    <property type="entry name" value="4-HYDROXY-3-METHYLBUT-2-EN-1-YL DIPHOSPHATE SYNTHASE"/>
    <property type="match status" value="1"/>
</dbReference>
<comment type="cofactor">
    <cofactor evidence="1">
        <name>[4Fe-4S] cluster</name>
        <dbReference type="ChEBI" id="CHEBI:49883"/>
    </cofactor>
</comment>
<organism evidence="4 5">
    <name type="scientific">Streptomyces antimycoticus</name>
    <dbReference type="NCBI Taxonomy" id="68175"/>
    <lineage>
        <taxon>Bacteria</taxon>
        <taxon>Bacillati</taxon>
        <taxon>Actinomycetota</taxon>
        <taxon>Actinomycetes</taxon>
        <taxon>Kitasatosporales</taxon>
        <taxon>Streptomycetaceae</taxon>
        <taxon>Streptomyces</taxon>
        <taxon>Streptomyces violaceusniger group</taxon>
    </lineage>
</organism>
<keyword evidence="2" id="KW-0004">4Fe-4S</keyword>
<keyword evidence="2" id="KW-0408">Iron</keyword>
<dbReference type="PANTHER" id="PTHR30454:SF0">
    <property type="entry name" value="4-HYDROXY-3-METHYLBUT-2-EN-1-YL DIPHOSPHATE SYNTHASE (FERREDOXIN), CHLOROPLASTIC"/>
    <property type="match status" value="1"/>
</dbReference>
<protein>
    <recommendedName>
        <fullName evidence="3">IspG TIM-barrel domain-containing protein</fullName>
    </recommendedName>
</protein>
<sequence length="94" mass="10360">MATRRTSRQIMVGTVPAGGVAPVSVQRGFTDLKISVKHHDSVVMIEAYRKLAGRCDYPLHLGVTEVGPRFRGVARALTTGQRLTSDLTRRNEIK</sequence>
<name>A0A499VKZ9_9ACTN</name>
<dbReference type="Pfam" id="PF04551">
    <property type="entry name" value="GcpE"/>
    <property type="match status" value="1"/>
</dbReference>
<evidence type="ECO:0000313" key="5">
    <source>
        <dbReference type="Proteomes" id="UP000463951"/>
    </source>
</evidence>
<dbReference type="GO" id="GO:0019288">
    <property type="term" value="P:isopentenyl diphosphate biosynthetic process, methylerythritol 4-phosphate pathway"/>
    <property type="evidence" value="ECO:0007669"/>
    <property type="project" value="TreeGrafter"/>
</dbReference>
<dbReference type="GO" id="GO:0016114">
    <property type="term" value="P:terpenoid biosynthetic process"/>
    <property type="evidence" value="ECO:0007669"/>
    <property type="project" value="InterPro"/>
</dbReference>
<evidence type="ECO:0000259" key="3">
    <source>
        <dbReference type="Pfam" id="PF04551"/>
    </source>
</evidence>
<dbReference type="GO" id="GO:0051539">
    <property type="term" value="F:4 iron, 4 sulfur cluster binding"/>
    <property type="evidence" value="ECO:0007669"/>
    <property type="project" value="UniProtKB-KW"/>
</dbReference>
<accession>A0A499VKZ9</accession>
<evidence type="ECO:0000256" key="1">
    <source>
        <dbReference type="ARBA" id="ARBA00001966"/>
    </source>
</evidence>
<dbReference type="InterPro" id="IPR058578">
    <property type="entry name" value="IspG_TIM"/>
</dbReference>
<evidence type="ECO:0000313" key="4">
    <source>
        <dbReference type="EMBL" id="BBJ46867.1"/>
    </source>
</evidence>
<dbReference type="AlphaFoldDB" id="A0A499VKZ9"/>
<reference evidence="4 5" key="1">
    <citation type="journal article" date="2020" name="Int. J. Syst. Evol. Microbiol.">
        <title>Reclassification of Streptomyces castelarensis and Streptomyces sporoclivatus as later heterotypic synonyms of Streptomyces antimycoticus.</title>
        <authorList>
            <person name="Komaki H."/>
            <person name="Tamura T."/>
        </authorList>
    </citation>
    <scope>NUCLEOTIDE SEQUENCE [LARGE SCALE GENOMIC DNA]</scope>
    <source>
        <strain evidence="4 5">NBRC 100767</strain>
    </source>
</reference>
<evidence type="ECO:0000256" key="2">
    <source>
        <dbReference type="ARBA" id="ARBA00022485"/>
    </source>
</evidence>
<dbReference type="GO" id="GO:0046429">
    <property type="term" value="F:4-hydroxy-3-methylbut-2-en-1-yl diphosphate synthase activity (ferredoxin)"/>
    <property type="evidence" value="ECO:0007669"/>
    <property type="project" value="InterPro"/>
</dbReference>
<dbReference type="Proteomes" id="UP000463951">
    <property type="component" value="Chromosome"/>
</dbReference>
<keyword evidence="2" id="KW-0411">Iron-sulfur</keyword>
<proteinExistence type="predicted"/>
<gene>
    <name evidence="4" type="ORF">SSPO_095850</name>
</gene>
<keyword evidence="2" id="KW-0479">Metal-binding</keyword>
<dbReference type="InterPro" id="IPR004588">
    <property type="entry name" value="IspG_bac-typ"/>
</dbReference>
<dbReference type="Gene3D" id="3.20.20.20">
    <property type="entry name" value="Dihydropteroate synthase-like"/>
    <property type="match status" value="1"/>
</dbReference>
<dbReference type="InterPro" id="IPR011005">
    <property type="entry name" value="Dihydropteroate_synth-like_sf"/>
</dbReference>